<proteinExistence type="predicted"/>
<protein>
    <submittedName>
        <fullName evidence="3">Peptide ABC transporter substrate-binding protein</fullName>
    </submittedName>
</protein>
<dbReference type="Proteomes" id="UP000604117">
    <property type="component" value="Unassembled WGS sequence"/>
</dbReference>
<dbReference type="PROSITE" id="PS51257">
    <property type="entry name" value="PROKAR_LIPOPROTEIN"/>
    <property type="match status" value="1"/>
</dbReference>
<dbReference type="Gene3D" id="3.40.190.10">
    <property type="entry name" value="Periplasmic binding protein-like II"/>
    <property type="match status" value="1"/>
</dbReference>
<dbReference type="InterPro" id="IPR030678">
    <property type="entry name" value="Peptide/Ni-bd"/>
</dbReference>
<dbReference type="Gene3D" id="3.10.105.10">
    <property type="entry name" value="Dipeptide-binding Protein, Domain 3"/>
    <property type="match status" value="1"/>
</dbReference>
<feature type="signal peptide" evidence="1">
    <location>
        <begin position="1"/>
        <end position="24"/>
    </location>
</feature>
<dbReference type="EMBL" id="BONE01000077">
    <property type="protein sequence ID" value="GIF77040.1"/>
    <property type="molecule type" value="Genomic_DNA"/>
</dbReference>
<dbReference type="PIRSF" id="PIRSF002741">
    <property type="entry name" value="MppA"/>
    <property type="match status" value="1"/>
</dbReference>
<organism evidence="3 4">
    <name type="scientific">Asanoa siamensis</name>
    <dbReference type="NCBI Taxonomy" id="926357"/>
    <lineage>
        <taxon>Bacteria</taxon>
        <taxon>Bacillati</taxon>
        <taxon>Actinomycetota</taxon>
        <taxon>Actinomycetes</taxon>
        <taxon>Micromonosporales</taxon>
        <taxon>Micromonosporaceae</taxon>
        <taxon>Asanoa</taxon>
    </lineage>
</organism>
<evidence type="ECO:0000259" key="2">
    <source>
        <dbReference type="Pfam" id="PF00496"/>
    </source>
</evidence>
<evidence type="ECO:0000313" key="4">
    <source>
        <dbReference type="Proteomes" id="UP000604117"/>
    </source>
</evidence>
<evidence type="ECO:0000313" key="3">
    <source>
        <dbReference type="EMBL" id="GIF77040.1"/>
    </source>
</evidence>
<evidence type="ECO:0000256" key="1">
    <source>
        <dbReference type="SAM" id="SignalP"/>
    </source>
</evidence>
<name>A0ABQ4D0H4_9ACTN</name>
<accession>A0ABQ4D0H4</accession>
<gene>
    <name evidence="3" type="ORF">Asi02nite_65580</name>
</gene>
<dbReference type="CDD" id="cd00995">
    <property type="entry name" value="PBP2_NikA_DppA_OppA_like"/>
    <property type="match status" value="1"/>
</dbReference>
<dbReference type="RefSeq" id="WP_203717903.1">
    <property type="nucleotide sequence ID" value="NZ_BONE01000077.1"/>
</dbReference>
<keyword evidence="4" id="KW-1185">Reference proteome</keyword>
<dbReference type="SUPFAM" id="SSF53850">
    <property type="entry name" value="Periplasmic binding protein-like II"/>
    <property type="match status" value="1"/>
</dbReference>
<reference evidence="3 4" key="1">
    <citation type="submission" date="2021-01" db="EMBL/GenBank/DDBJ databases">
        <title>Whole genome shotgun sequence of Asanoa siamensis NBRC 107932.</title>
        <authorList>
            <person name="Komaki H."/>
            <person name="Tamura T."/>
        </authorList>
    </citation>
    <scope>NUCLEOTIDE SEQUENCE [LARGE SCALE GENOMIC DNA]</scope>
    <source>
        <strain evidence="3 4">NBRC 107932</strain>
    </source>
</reference>
<sequence length="531" mass="54356">MRSVRTTAAVGCLALALGACGGNAGDDGAVAEQQFVDGKTFTMALGADPGSLDPHFTSLSAAALVDRFMYDSLLYSDPNGNSVAGLAETWEGTTTSAKYVLRKGVTCANGTPLTATLVADNINFVGNPENASTRIGVWVPPGATAKGDDATGTVTVTAAAPAAFLVRTVGGLPIVCDRGMKDRNSLKQAGDGTGMFTLTEAVANDHYTFTRRKEYAWGPGDFKANQPGLPDTVILKVVTNESTAANLLMSKQANAAQIIGPDRQRLQAAKLFERQVEAPLGELWLNHKSGLPGSDEQVRRALVQALDLGELGKVVSSGNGKPATGLVAPGIGPCKQNTVEGNLPGHDVAAAKAALDAAGWTAGAGGARTKDGRKLAIVIALPSSLGSGMQAGVELAQKAWTEVGAEVTVKPVTDAEVGTAIVGGQLAWDAAFLPLGLPLPSGLVPYLSGPSAPQGVNFSGIDNAEYNAAVAEASAIAGTDGCEKWAAAEKAIFARVDLVPFVNSTVPTFGQGAQFEFGDGALVPQSIRMLA</sequence>
<feature type="domain" description="Solute-binding protein family 5" evidence="2">
    <location>
        <begin position="83"/>
        <end position="416"/>
    </location>
</feature>
<comment type="caution">
    <text evidence="3">The sequence shown here is derived from an EMBL/GenBank/DDBJ whole genome shotgun (WGS) entry which is preliminary data.</text>
</comment>
<feature type="chain" id="PRO_5045559360" evidence="1">
    <location>
        <begin position="25"/>
        <end position="531"/>
    </location>
</feature>
<dbReference type="Pfam" id="PF00496">
    <property type="entry name" value="SBP_bac_5"/>
    <property type="match status" value="1"/>
</dbReference>
<keyword evidence="1" id="KW-0732">Signal</keyword>
<dbReference type="PANTHER" id="PTHR30290">
    <property type="entry name" value="PERIPLASMIC BINDING COMPONENT OF ABC TRANSPORTER"/>
    <property type="match status" value="1"/>
</dbReference>
<dbReference type="InterPro" id="IPR000914">
    <property type="entry name" value="SBP_5_dom"/>
</dbReference>
<dbReference type="InterPro" id="IPR039424">
    <property type="entry name" value="SBP_5"/>
</dbReference>